<feature type="chain" id="PRO_5016449047" evidence="1">
    <location>
        <begin position="25"/>
        <end position="74"/>
    </location>
</feature>
<dbReference type="AlphaFoldDB" id="A0A336MLL6"/>
<reference evidence="2" key="1">
    <citation type="submission" date="2018-07" db="EMBL/GenBank/DDBJ databases">
        <authorList>
            <person name="Quirk P.G."/>
            <person name="Krulwich T.A."/>
        </authorList>
    </citation>
    <scope>NUCLEOTIDE SEQUENCE</scope>
</reference>
<dbReference type="EMBL" id="UFQT01001614">
    <property type="protein sequence ID" value="SSX31166.1"/>
    <property type="molecule type" value="Genomic_DNA"/>
</dbReference>
<sequence>MNSPIKSLFIVVLALFVVLATLDAAEAGYRKPPFNGSIFGKRGNSVEYEAGAQKLQAMCEIASEACQQWFTSDK</sequence>
<name>A0A336MLL6_CULSO</name>
<feature type="signal peptide" evidence="1">
    <location>
        <begin position="1"/>
        <end position="24"/>
    </location>
</feature>
<gene>
    <name evidence="2" type="primary">CSON003391</name>
</gene>
<evidence type="ECO:0000313" key="2">
    <source>
        <dbReference type="EMBL" id="SSX31166.1"/>
    </source>
</evidence>
<organism evidence="2">
    <name type="scientific">Culicoides sonorensis</name>
    <name type="common">Biting midge</name>
    <dbReference type="NCBI Taxonomy" id="179676"/>
    <lineage>
        <taxon>Eukaryota</taxon>
        <taxon>Metazoa</taxon>
        <taxon>Ecdysozoa</taxon>
        <taxon>Arthropoda</taxon>
        <taxon>Hexapoda</taxon>
        <taxon>Insecta</taxon>
        <taxon>Pterygota</taxon>
        <taxon>Neoptera</taxon>
        <taxon>Endopterygota</taxon>
        <taxon>Diptera</taxon>
        <taxon>Nematocera</taxon>
        <taxon>Chironomoidea</taxon>
        <taxon>Ceratopogonidae</taxon>
        <taxon>Ceratopogoninae</taxon>
        <taxon>Culicoides</taxon>
        <taxon>Monoculicoides</taxon>
    </lineage>
</organism>
<accession>A0A336MLL6</accession>
<dbReference type="OMA" id="SWFTQEQ"/>
<protein>
    <submittedName>
        <fullName evidence="2">CSON003391 protein</fullName>
    </submittedName>
</protein>
<evidence type="ECO:0000256" key="1">
    <source>
        <dbReference type="SAM" id="SignalP"/>
    </source>
</evidence>
<keyword evidence="1" id="KW-0732">Signal</keyword>
<proteinExistence type="predicted"/>
<dbReference type="VEuPathDB" id="VectorBase:CSON003391"/>